<evidence type="ECO:0000256" key="1">
    <source>
        <dbReference type="SAM" id="Phobius"/>
    </source>
</evidence>
<feature type="transmembrane region" description="Helical" evidence="1">
    <location>
        <begin position="20"/>
        <end position="43"/>
    </location>
</feature>
<dbReference type="EMBL" id="SACK01000010">
    <property type="protein sequence ID" value="RVT98101.1"/>
    <property type="molecule type" value="Genomic_DNA"/>
</dbReference>
<dbReference type="AlphaFoldDB" id="A0A437MKC9"/>
<proteinExistence type="predicted"/>
<name>A0A437MKC9_9SPHI</name>
<keyword evidence="1" id="KW-0812">Transmembrane</keyword>
<dbReference type="GO" id="GO:0055085">
    <property type="term" value="P:transmembrane transport"/>
    <property type="evidence" value="ECO:0007669"/>
    <property type="project" value="InterPro"/>
</dbReference>
<dbReference type="InterPro" id="IPR007251">
    <property type="entry name" value="Iron_permease_Fet4"/>
</dbReference>
<evidence type="ECO:0000313" key="3">
    <source>
        <dbReference type="Proteomes" id="UP000282759"/>
    </source>
</evidence>
<accession>A0A437MKC9</accession>
<keyword evidence="3" id="KW-1185">Reference proteome</keyword>
<protein>
    <submittedName>
        <fullName evidence="2">Low affinity iron permease family protein</fullName>
    </submittedName>
</protein>
<reference evidence="2 3" key="1">
    <citation type="submission" date="2019-01" db="EMBL/GenBank/DDBJ databases">
        <authorList>
            <person name="Chen W.-M."/>
        </authorList>
    </citation>
    <scope>NUCLEOTIDE SEQUENCE [LARGE SCALE GENOMIC DNA]</scope>
    <source>
        <strain evidence="2 3">YBJ-36</strain>
    </source>
</reference>
<dbReference type="RefSeq" id="WP_127707784.1">
    <property type="nucleotide sequence ID" value="NZ_SACK01000010.1"/>
</dbReference>
<dbReference type="Pfam" id="PF04120">
    <property type="entry name" value="Iron_permease"/>
    <property type="match status" value="1"/>
</dbReference>
<feature type="transmembrane region" description="Helical" evidence="1">
    <location>
        <begin position="55"/>
        <end position="72"/>
    </location>
</feature>
<keyword evidence="1" id="KW-0472">Membrane</keyword>
<keyword evidence="1" id="KW-1133">Transmembrane helix</keyword>
<evidence type="ECO:0000313" key="2">
    <source>
        <dbReference type="EMBL" id="RVT98101.1"/>
    </source>
</evidence>
<gene>
    <name evidence="2" type="ORF">EOD41_18620</name>
</gene>
<dbReference type="OrthoDB" id="119761at2"/>
<sequence length="172" mass="19390">MAANKNKKKLNFFERFANWATNVTGSSAAFIIAVGVIIVWAISGPVFGYSDTWQLVINTSTTIVTFLMVFLIQKTQNKDSKAIHLKLNELIASHQGASNRMVDLEDLSEDELNELHKFYEKLSDLAEEEDDILCTHSIDAATENHEIKLSNLKSKKHYTDARAKRNSSKQSK</sequence>
<organism evidence="2 3">
    <name type="scientific">Mucilaginibacter limnophilus</name>
    <dbReference type="NCBI Taxonomy" id="1932778"/>
    <lineage>
        <taxon>Bacteria</taxon>
        <taxon>Pseudomonadati</taxon>
        <taxon>Bacteroidota</taxon>
        <taxon>Sphingobacteriia</taxon>
        <taxon>Sphingobacteriales</taxon>
        <taxon>Sphingobacteriaceae</taxon>
        <taxon>Mucilaginibacter</taxon>
    </lineage>
</organism>
<dbReference type="Proteomes" id="UP000282759">
    <property type="component" value="Unassembled WGS sequence"/>
</dbReference>
<comment type="caution">
    <text evidence="2">The sequence shown here is derived from an EMBL/GenBank/DDBJ whole genome shotgun (WGS) entry which is preliminary data.</text>
</comment>